<feature type="domain" description="Fibronectin type-III" evidence="5">
    <location>
        <begin position="138"/>
        <end position="229"/>
    </location>
</feature>
<evidence type="ECO:0000313" key="8">
    <source>
        <dbReference type="Proteomes" id="UP000502248"/>
    </source>
</evidence>
<evidence type="ECO:0000313" key="7">
    <source>
        <dbReference type="EMBL" id="QJD88320.1"/>
    </source>
</evidence>
<keyword evidence="2" id="KW-0378">Hydrolase</keyword>
<evidence type="ECO:0000256" key="1">
    <source>
        <dbReference type="ARBA" id="ARBA00022737"/>
    </source>
</evidence>
<evidence type="ECO:0000259" key="6">
    <source>
        <dbReference type="PROSITE" id="PS51172"/>
    </source>
</evidence>
<feature type="region of interest" description="Disordered" evidence="4">
    <location>
        <begin position="121"/>
        <end position="142"/>
    </location>
</feature>
<dbReference type="InterPro" id="IPR036966">
    <property type="entry name" value="CBM3_sf"/>
</dbReference>
<dbReference type="PANTHER" id="PTHR13817:SF166">
    <property type="entry name" value="NEURONAL IGCAM-RELATED"/>
    <property type="match status" value="1"/>
</dbReference>
<gene>
    <name evidence="7" type="ORF">HH215_24180</name>
</gene>
<dbReference type="KEGG" id="cheb:HH215_24180"/>
<dbReference type="GO" id="GO:0005576">
    <property type="term" value="C:extracellular region"/>
    <property type="evidence" value="ECO:0007669"/>
    <property type="project" value="InterPro"/>
</dbReference>
<dbReference type="SUPFAM" id="SSF51055">
    <property type="entry name" value="Carbohydrate binding domain"/>
    <property type="match status" value="1"/>
</dbReference>
<dbReference type="GO" id="GO:0004553">
    <property type="term" value="F:hydrolase activity, hydrolyzing O-glycosyl compounds"/>
    <property type="evidence" value="ECO:0007669"/>
    <property type="project" value="InterPro"/>
</dbReference>
<evidence type="ECO:0000256" key="4">
    <source>
        <dbReference type="SAM" id="MobiDB-lite"/>
    </source>
</evidence>
<name>A0A7Z2VST8_9BACL</name>
<dbReference type="SUPFAM" id="SSF49384">
    <property type="entry name" value="Carbohydrate-binding domain"/>
    <property type="match status" value="1"/>
</dbReference>
<dbReference type="CDD" id="cd12215">
    <property type="entry name" value="ChiC_BD"/>
    <property type="match status" value="1"/>
</dbReference>
<organism evidence="7 8">
    <name type="scientific">Cohnella herbarum</name>
    <dbReference type="NCBI Taxonomy" id="2728023"/>
    <lineage>
        <taxon>Bacteria</taxon>
        <taxon>Bacillati</taxon>
        <taxon>Bacillota</taxon>
        <taxon>Bacilli</taxon>
        <taxon>Bacillales</taxon>
        <taxon>Paenibacillaceae</taxon>
        <taxon>Cohnella</taxon>
    </lineage>
</organism>
<dbReference type="Gene3D" id="2.10.10.20">
    <property type="entry name" value="Carbohydrate-binding module superfamily 5/12"/>
    <property type="match status" value="1"/>
</dbReference>
<dbReference type="AlphaFoldDB" id="A0A7Z2VST8"/>
<dbReference type="GO" id="GO:0007156">
    <property type="term" value="P:homophilic cell adhesion via plasma membrane adhesion molecules"/>
    <property type="evidence" value="ECO:0007669"/>
    <property type="project" value="TreeGrafter"/>
</dbReference>
<keyword evidence="3" id="KW-0119">Carbohydrate metabolism</keyword>
<dbReference type="GO" id="GO:0000272">
    <property type="term" value="P:polysaccharide catabolic process"/>
    <property type="evidence" value="ECO:0007669"/>
    <property type="project" value="UniProtKB-KW"/>
</dbReference>
<keyword evidence="3" id="KW-0624">Polysaccharide degradation</keyword>
<evidence type="ECO:0000259" key="5">
    <source>
        <dbReference type="PROSITE" id="PS50853"/>
    </source>
</evidence>
<dbReference type="Gene3D" id="2.60.40.710">
    <property type="entry name" value="Endoglucanase-like"/>
    <property type="match status" value="1"/>
</dbReference>
<dbReference type="PROSITE" id="PS50853">
    <property type="entry name" value="FN3"/>
    <property type="match status" value="2"/>
</dbReference>
<dbReference type="SMART" id="SM01067">
    <property type="entry name" value="CBM_3"/>
    <property type="match status" value="1"/>
</dbReference>
<dbReference type="SMART" id="SM00495">
    <property type="entry name" value="ChtBD3"/>
    <property type="match status" value="1"/>
</dbReference>
<dbReference type="Pfam" id="PF00942">
    <property type="entry name" value="CBM_3"/>
    <property type="match status" value="1"/>
</dbReference>
<reference evidence="7 8" key="1">
    <citation type="submission" date="2020-04" db="EMBL/GenBank/DDBJ databases">
        <title>Genome sequencing of novel species.</title>
        <authorList>
            <person name="Heo J."/>
            <person name="Kim S.-J."/>
            <person name="Kim J.-S."/>
            <person name="Hong S.-B."/>
            <person name="Kwon S.-W."/>
        </authorList>
    </citation>
    <scope>NUCLEOTIDE SEQUENCE [LARGE SCALE GENOMIC DNA]</scope>
    <source>
        <strain evidence="7 8">MFER-1</strain>
    </source>
</reference>
<dbReference type="InterPro" id="IPR001956">
    <property type="entry name" value="CBM3"/>
</dbReference>
<dbReference type="InterPro" id="IPR013783">
    <property type="entry name" value="Ig-like_fold"/>
</dbReference>
<dbReference type="Proteomes" id="UP000502248">
    <property type="component" value="Chromosome"/>
</dbReference>
<keyword evidence="1" id="KW-0677">Repeat</keyword>
<dbReference type="InterPro" id="IPR036573">
    <property type="entry name" value="CBM_sf_5/12"/>
</dbReference>
<accession>A0A7Z2VST8</accession>
<dbReference type="InterPro" id="IPR003961">
    <property type="entry name" value="FN3_dom"/>
</dbReference>
<dbReference type="PANTHER" id="PTHR13817">
    <property type="entry name" value="TITIN"/>
    <property type="match status" value="1"/>
</dbReference>
<sequence>MRPYNSGEQVVYSGNIWQARWYTLGQTPGTSEVWQLIGPSTGTTIPAAPTGLTAAAGNAQVALSWTSSTGATSYTVKRATAAGGPYTNVATGVTTTSYTNSGLTNGTAYYYVVSASNSAGESPSSTQVNATPTAGTAIPTAPTGLTATAGNAQVALSWTASTGATSYTVKRATTTGGPYTNVATGVTTTSYTNTGLTNGTAYYYVVSASNSAGESTNSAQSSATPIGGGTGTGSLLVQYKAGDTNAADNQIKPHLNIKNTGSSAVNLSTVKVRYYFTKDGTAAVNAFIDWAQIGGSNITMTFVSGSGTNTDTYVELGFTAGAGSIAAGGQTGDIQLRMAKADWSNFNEANDYSYDPTKTAYANWDHVTLYQNGTLVWGTTP</sequence>
<dbReference type="SMART" id="SM00060">
    <property type="entry name" value="FN3"/>
    <property type="match status" value="2"/>
</dbReference>
<dbReference type="InterPro" id="IPR008965">
    <property type="entry name" value="CBM2/CBM3_carb-bd_dom_sf"/>
</dbReference>
<evidence type="ECO:0000256" key="3">
    <source>
        <dbReference type="ARBA" id="ARBA00023326"/>
    </source>
</evidence>
<evidence type="ECO:0000256" key="2">
    <source>
        <dbReference type="ARBA" id="ARBA00022801"/>
    </source>
</evidence>
<keyword evidence="8" id="KW-1185">Reference proteome</keyword>
<dbReference type="Pfam" id="PF00041">
    <property type="entry name" value="fn3"/>
    <property type="match status" value="2"/>
</dbReference>
<dbReference type="PROSITE" id="PS51172">
    <property type="entry name" value="CBM3"/>
    <property type="match status" value="1"/>
</dbReference>
<feature type="domain" description="Fibronectin type-III" evidence="5">
    <location>
        <begin position="45"/>
        <end position="136"/>
    </location>
</feature>
<dbReference type="SUPFAM" id="SSF49265">
    <property type="entry name" value="Fibronectin type III"/>
    <property type="match status" value="1"/>
</dbReference>
<protein>
    <submittedName>
        <fullName evidence="7">Uncharacterized protein</fullName>
    </submittedName>
</protein>
<dbReference type="Gene3D" id="2.60.40.10">
    <property type="entry name" value="Immunoglobulins"/>
    <property type="match status" value="2"/>
</dbReference>
<proteinExistence type="predicted"/>
<dbReference type="CDD" id="cd00063">
    <property type="entry name" value="FN3"/>
    <property type="match status" value="2"/>
</dbReference>
<dbReference type="InterPro" id="IPR050964">
    <property type="entry name" value="Striated_Muscle_Regulatory"/>
</dbReference>
<dbReference type="InterPro" id="IPR003610">
    <property type="entry name" value="CBM5/12"/>
</dbReference>
<dbReference type="EMBL" id="CP051680">
    <property type="protein sequence ID" value="QJD88320.1"/>
    <property type="molecule type" value="Genomic_DNA"/>
</dbReference>
<dbReference type="GO" id="GO:0030248">
    <property type="term" value="F:cellulose binding"/>
    <property type="evidence" value="ECO:0007669"/>
    <property type="project" value="InterPro"/>
</dbReference>
<dbReference type="InterPro" id="IPR036116">
    <property type="entry name" value="FN3_sf"/>
</dbReference>
<feature type="domain" description="CBM3" evidence="6">
    <location>
        <begin position="231"/>
        <end position="381"/>
    </location>
</feature>